<dbReference type="Proteomes" id="UP000634136">
    <property type="component" value="Unassembled WGS sequence"/>
</dbReference>
<reference evidence="1" key="1">
    <citation type="submission" date="2020-09" db="EMBL/GenBank/DDBJ databases">
        <title>Genome-Enabled Discovery of Anthraquinone Biosynthesis in Senna tora.</title>
        <authorList>
            <person name="Kang S.-H."/>
            <person name="Pandey R.P."/>
            <person name="Lee C.-M."/>
            <person name="Sim J.-S."/>
            <person name="Jeong J.-T."/>
            <person name="Choi B.-S."/>
            <person name="Jung M."/>
            <person name="Ginzburg D."/>
            <person name="Zhao K."/>
            <person name="Won S.Y."/>
            <person name="Oh T.-J."/>
            <person name="Yu Y."/>
            <person name="Kim N.-H."/>
            <person name="Lee O.R."/>
            <person name="Lee T.-H."/>
            <person name="Bashyal P."/>
            <person name="Kim T.-S."/>
            <person name="Lee W.-H."/>
            <person name="Kawkins C."/>
            <person name="Kim C.-K."/>
            <person name="Kim J.S."/>
            <person name="Ahn B.O."/>
            <person name="Rhee S.Y."/>
            <person name="Sohng J.K."/>
        </authorList>
    </citation>
    <scope>NUCLEOTIDE SEQUENCE</scope>
    <source>
        <tissue evidence="1">Leaf</tissue>
    </source>
</reference>
<dbReference type="EMBL" id="JAAIUW010000010">
    <property type="protein sequence ID" value="KAF7810774.1"/>
    <property type="molecule type" value="Genomic_DNA"/>
</dbReference>
<dbReference type="AlphaFoldDB" id="A0A834SVH5"/>
<evidence type="ECO:0000313" key="2">
    <source>
        <dbReference type="Proteomes" id="UP000634136"/>
    </source>
</evidence>
<accession>A0A834SVH5</accession>
<organism evidence="1 2">
    <name type="scientific">Senna tora</name>
    <dbReference type="NCBI Taxonomy" id="362788"/>
    <lineage>
        <taxon>Eukaryota</taxon>
        <taxon>Viridiplantae</taxon>
        <taxon>Streptophyta</taxon>
        <taxon>Embryophyta</taxon>
        <taxon>Tracheophyta</taxon>
        <taxon>Spermatophyta</taxon>
        <taxon>Magnoliopsida</taxon>
        <taxon>eudicotyledons</taxon>
        <taxon>Gunneridae</taxon>
        <taxon>Pentapetalae</taxon>
        <taxon>rosids</taxon>
        <taxon>fabids</taxon>
        <taxon>Fabales</taxon>
        <taxon>Fabaceae</taxon>
        <taxon>Caesalpinioideae</taxon>
        <taxon>Cassia clade</taxon>
        <taxon>Senna</taxon>
    </lineage>
</organism>
<evidence type="ECO:0000313" key="1">
    <source>
        <dbReference type="EMBL" id="KAF7810774.1"/>
    </source>
</evidence>
<comment type="caution">
    <text evidence="1">The sequence shown here is derived from an EMBL/GenBank/DDBJ whole genome shotgun (WGS) entry which is preliminary data.</text>
</comment>
<keyword evidence="2" id="KW-1185">Reference proteome</keyword>
<protein>
    <submittedName>
        <fullName evidence="1">Uncharacterized protein</fullName>
    </submittedName>
</protein>
<sequence>MAIIHGFSGLIIGRMEIERYLVGESSPAIDLQY</sequence>
<name>A0A834SVH5_9FABA</name>
<proteinExistence type="predicted"/>
<gene>
    <name evidence="1" type="ORF">G2W53_031750</name>
</gene>